<dbReference type="GO" id="GO:0009243">
    <property type="term" value="P:O antigen biosynthetic process"/>
    <property type="evidence" value="ECO:0007669"/>
    <property type="project" value="UniProtKB-UniPathway"/>
</dbReference>
<dbReference type="AlphaFoldDB" id="A0A7X0ESL7"/>
<organism evidence="8 9">
    <name type="scientific">Pseudomonas fluvialis</name>
    <dbReference type="NCBI Taxonomy" id="1793966"/>
    <lineage>
        <taxon>Bacteria</taxon>
        <taxon>Pseudomonadati</taxon>
        <taxon>Pseudomonadota</taxon>
        <taxon>Gammaproteobacteria</taxon>
        <taxon>Pseudomonadales</taxon>
        <taxon>Pseudomonadaceae</taxon>
        <taxon>Pseudomonas</taxon>
    </lineage>
</organism>
<evidence type="ECO:0000256" key="1">
    <source>
        <dbReference type="ARBA" id="ARBA00004781"/>
    </source>
</evidence>
<evidence type="ECO:0000313" key="9">
    <source>
        <dbReference type="Proteomes" id="UP000557193"/>
    </source>
</evidence>
<evidence type="ECO:0000256" key="3">
    <source>
        <dbReference type="ARBA" id="ARBA00012929"/>
    </source>
</evidence>
<dbReference type="SUPFAM" id="SSF51735">
    <property type="entry name" value="NAD(P)-binding Rossmann-fold domains"/>
    <property type="match status" value="1"/>
</dbReference>
<sequence>MKIMITGAAGQVGRELCLALAKHELIALDRQALDLSQPQAIRQVVRLHAPQLIINAAAYTAVDLAESNEEAAIQLNAQAPGILAEEACALGIPLIHYSTDYVFDGRKPAPWNEEDTPHPLGVYGQSKLAGEDAIRRSGCTHLILRTSWVYALHGKNFLLTMQRLLSERDHVGVVNDQVGAPTWAGSIAQATAMLIARWQSGCTQWGTYHFSCGGSTSWFGFAQTIARHLAEQGKLKAQLQPIASSDYPTPAQRPANSRLDCGKLKHDWQVELPEWQTALEQCWNSQR</sequence>
<gene>
    <name evidence="8" type="ORF">HNP49_002874</name>
</gene>
<evidence type="ECO:0000256" key="4">
    <source>
        <dbReference type="ARBA" id="ARBA00017099"/>
    </source>
</evidence>
<keyword evidence="9" id="KW-1185">Reference proteome</keyword>
<reference evidence="8 9" key="1">
    <citation type="submission" date="2020-08" db="EMBL/GenBank/DDBJ databases">
        <title>Functional genomics of gut bacteria from endangered species of beetles.</title>
        <authorList>
            <person name="Carlos-Shanley C."/>
        </authorList>
    </citation>
    <scope>NUCLEOTIDE SEQUENCE [LARGE SCALE GENOMIC DNA]</scope>
    <source>
        <strain evidence="8 9">S00202</strain>
    </source>
</reference>
<dbReference type="InterPro" id="IPR005913">
    <property type="entry name" value="dTDP_dehydrorham_reduct"/>
</dbReference>
<dbReference type="UniPathway" id="UPA00124"/>
<dbReference type="CDD" id="cd05254">
    <property type="entry name" value="dTDP_HR_like_SDR_e"/>
    <property type="match status" value="1"/>
</dbReference>
<comment type="catalytic activity">
    <reaction evidence="5 6">
        <text>dTDP-beta-L-rhamnose + NADP(+) = dTDP-4-dehydro-beta-L-rhamnose + NADPH + H(+)</text>
        <dbReference type="Rhea" id="RHEA:21796"/>
        <dbReference type="ChEBI" id="CHEBI:15378"/>
        <dbReference type="ChEBI" id="CHEBI:57510"/>
        <dbReference type="ChEBI" id="CHEBI:57783"/>
        <dbReference type="ChEBI" id="CHEBI:58349"/>
        <dbReference type="ChEBI" id="CHEBI:62830"/>
        <dbReference type="EC" id="1.1.1.133"/>
    </reaction>
</comment>
<dbReference type="PANTHER" id="PTHR10491">
    <property type="entry name" value="DTDP-4-DEHYDRORHAMNOSE REDUCTASE"/>
    <property type="match status" value="1"/>
</dbReference>
<dbReference type="GO" id="GO:0005829">
    <property type="term" value="C:cytosol"/>
    <property type="evidence" value="ECO:0007669"/>
    <property type="project" value="TreeGrafter"/>
</dbReference>
<accession>A0A7X0ESL7</accession>
<proteinExistence type="inferred from homology"/>
<dbReference type="UniPathway" id="UPA00281"/>
<feature type="domain" description="RmlD-like substrate binding" evidence="7">
    <location>
        <begin position="1"/>
        <end position="284"/>
    </location>
</feature>
<comment type="cofactor">
    <cofactor evidence="6">
        <name>Mg(2+)</name>
        <dbReference type="ChEBI" id="CHEBI:18420"/>
    </cofactor>
    <text evidence="6">Binds 1 Mg(2+) ion per monomer.</text>
</comment>
<evidence type="ECO:0000259" key="7">
    <source>
        <dbReference type="Pfam" id="PF04321"/>
    </source>
</evidence>
<dbReference type="GO" id="GO:0008831">
    <property type="term" value="F:dTDP-4-dehydrorhamnose reductase activity"/>
    <property type="evidence" value="ECO:0007669"/>
    <property type="project" value="UniProtKB-EC"/>
</dbReference>
<dbReference type="EMBL" id="JACHLL010000005">
    <property type="protein sequence ID" value="MBB6342692.1"/>
    <property type="molecule type" value="Genomic_DNA"/>
</dbReference>
<keyword evidence="6" id="KW-0521">NADP</keyword>
<dbReference type="EC" id="1.1.1.133" evidence="3 6"/>
<evidence type="ECO:0000313" key="8">
    <source>
        <dbReference type="EMBL" id="MBB6342692.1"/>
    </source>
</evidence>
<dbReference type="RefSeq" id="WP_184684374.1">
    <property type="nucleotide sequence ID" value="NZ_JACHLL010000005.1"/>
</dbReference>
<comment type="function">
    <text evidence="6">Catalyzes the reduction of dTDP-6-deoxy-L-lyxo-4-hexulose to yield dTDP-L-rhamnose.</text>
</comment>
<evidence type="ECO:0000256" key="6">
    <source>
        <dbReference type="RuleBase" id="RU364082"/>
    </source>
</evidence>
<dbReference type="Pfam" id="PF04321">
    <property type="entry name" value="RmlD_sub_bind"/>
    <property type="match status" value="1"/>
</dbReference>
<dbReference type="Proteomes" id="UP000557193">
    <property type="component" value="Unassembled WGS sequence"/>
</dbReference>
<name>A0A7X0ESL7_9PSED</name>
<dbReference type="InterPro" id="IPR036291">
    <property type="entry name" value="NAD(P)-bd_dom_sf"/>
</dbReference>
<comment type="pathway">
    <text evidence="1 6">Carbohydrate biosynthesis; dTDP-L-rhamnose biosynthesis.</text>
</comment>
<dbReference type="NCBIfam" id="TIGR01214">
    <property type="entry name" value="rmlD"/>
    <property type="match status" value="1"/>
</dbReference>
<dbReference type="Gene3D" id="3.40.50.720">
    <property type="entry name" value="NAD(P)-binding Rossmann-like Domain"/>
    <property type="match status" value="1"/>
</dbReference>
<keyword evidence="6 8" id="KW-0560">Oxidoreductase</keyword>
<protein>
    <recommendedName>
        <fullName evidence="4 6">dTDP-4-dehydrorhamnose reductase</fullName>
        <ecNumber evidence="3 6">1.1.1.133</ecNumber>
    </recommendedName>
</protein>
<dbReference type="Gene3D" id="3.90.25.10">
    <property type="entry name" value="UDP-galactose 4-epimerase, domain 1"/>
    <property type="match status" value="1"/>
</dbReference>
<evidence type="ECO:0000256" key="2">
    <source>
        <dbReference type="ARBA" id="ARBA00010944"/>
    </source>
</evidence>
<dbReference type="PANTHER" id="PTHR10491:SF4">
    <property type="entry name" value="METHIONINE ADENOSYLTRANSFERASE 2 SUBUNIT BETA"/>
    <property type="match status" value="1"/>
</dbReference>
<comment type="caution">
    <text evidence="8">The sequence shown here is derived from an EMBL/GenBank/DDBJ whole genome shotgun (WGS) entry which is preliminary data.</text>
</comment>
<comment type="similarity">
    <text evidence="2 6">Belongs to the dTDP-4-dehydrorhamnose reductase family.</text>
</comment>
<evidence type="ECO:0000256" key="5">
    <source>
        <dbReference type="ARBA" id="ARBA00048200"/>
    </source>
</evidence>
<dbReference type="GO" id="GO:0019305">
    <property type="term" value="P:dTDP-rhamnose biosynthetic process"/>
    <property type="evidence" value="ECO:0007669"/>
    <property type="project" value="UniProtKB-UniPathway"/>
</dbReference>
<dbReference type="InterPro" id="IPR029903">
    <property type="entry name" value="RmlD-like-bd"/>
</dbReference>